<evidence type="ECO:0000313" key="1">
    <source>
        <dbReference type="EMBL" id="KAG0554984.1"/>
    </source>
</evidence>
<evidence type="ECO:0000313" key="2">
    <source>
        <dbReference type="Proteomes" id="UP000822688"/>
    </source>
</evidence>
<dbReference type="Proteomes" id="UP000822688">
    <property type="component" value="Chromosome 12"/>
</dbReference>
<reference evidence="1" key="1">
    <citation type="submission" date="2020-06" db="EMBL/GenBank/DDBJ databases">
        <title>WGS assembly of Ceratodon purpureus strain R40.</title>
        <authorList>
            <person name="Carey S.B."/>
            <person name="Jenkins J."/>
            <person name="Shu S."/>
            <person name="Lovell J.T."/>
            <person name="Sreedasyam A."/>
            <person name="Maumus F."/>
            <person name="Tiley G.P."/>
            <person name="Fernandez-Pozo N."/>
            <person name="Barry K."/>
            <person name="Chen C."/>
            <person name="Wang M."/>
            <person name="Lipzen A."/>
            <person name="Daum C."/>
            <person name="Saski C.A."/>
            <person name="Payton A.C."/>
            <person name="Mcbreen J.C."/>
            <person name="Conrad R.E."/>
            <person name="Kollar L.M."/>
            <person name="Olsson S."/>
            <person name="Huttunen S."/>
            <person name="Landis J.B."/>
            <person name="Wickett N.J."/>
            <person name="Johnson M.G."/>
            <person name="Rensing S.A."/>
            <person name="Grimwood J."/>
            <person name="Schmutz J."/>
            <person name="Mcdaniel S.F."/>
        </authorList>
    </citation>
    <scope>NUCLEOTIDE SEQUENCE</scope>
    <source>
        <strain evidence="1">R40</strain>
    </source>
</reference>
<organism evidence="1 2">
    <name type="scientific">Ceratodon purpureus</name>
    <name type="common">Fire moss</name>
    <name type="synonym">Dicranum purpureum</name>
    <dbReference type="NCBI Taxonomy" id="3225"/>
    <lineage>
        <taxon>Eukaryota</taxon>
        <taxon>Viridiplantae</taxon>
        <taxon>Streptophyta</taxon>
        <taxon>Embryophyta</taxon>
        <taxon>Bryophyta</taxon>
        <taxon>Bryophytina</taxon>
        <taxon>Bryopsida</taxon>
        <taxon>Dicranidae</taxon>
        <taxon>Pseudoditrichales</taxon>
        <taxon>Ditrichaceae</taxon>
        <taxon>Ceratodon</taxon>
    </lineage>
</organism>
<keyword evidence="2" id="KW-1185">Reference proteome</keyword>
<accession>A0A8T0G9F0</accession>
<dbReference type="EMBL" id="CM026433">
    <property type="protein sequence ID" value="KAG0554984.1"/>
    <property type="molecule type" value="Genomic_DNA"/>
</dbReference>
<gene>
    <name evidence="1" type="ORF">KC19_12G135200</name>
</gene>
<comment type="caution">
    <text evidence="1">The sequence shown here is derived from an EMBL/GenBank/DDBJ whole genome shotgun (WGS) entry which is preliminary data.</text>
</comment>
<protein>
    <submittedName>
        <fullName evidence="1">Uncharacterized protein</fullName>
    </submittedName>
</protein>
<sequence length="74" mass="8177">MPLALAERGAEPGFGAWRHCFEVGGREGFRIWSCWRAERWCAGLRIVVGSGRVGLDSLLAFGTRWSRDGVAGLR</sequence>
<proteinExistence type="predicted"/>
<name>A0A8T0G9F0_CERPU</name>
<dbReference type="AlphaFoldDB" id="A0A8T0G9F0"/>